<dbReference type="Proteomes" id="UP001290455">
    <property type="component" value="Unassembled WGS sequence"/>
</dbReference>
<evidence type="ECO:0000256" key="2">
    <source>
        <dbReference type="ARBA" id="ARBA00009152"/>
    </source>
</evidence>
<organism evidence="10 11">
    <name type="scientific">Robertmurraya mangrovi</name>
    <dbReference type="NCBI Taxonomy" id="3098077"/>
    <lineage>
        <taxon>Bacteria</taxon>
        <taxon>Bacillati</taxon>
        <taxon>Bacillota</taxon>
        <taxon>Bacilli</taxon>
        <taxon>Bacillales</taxon>
        <taxon>Bacillaceae</taxon>
        <taxon>Robertmurraya</taxon>
    </lineage>
</organism>
<dbReference type="SUPFAM" id="SSF89550">
    <property type="entry name" value="PHP domain-like"/>
    <property type="match status" value="1"/>
</dbReference>
<reference evidence="10 11" key="1">
    <citation type="submission" date="2023-11" db="EMBL/GenBank/DDBJ databases">
        <title>Bacillus jintuensis, isolated from a mudflat on the Beibu Gulf coast.</title>
        <authorList>
            <person name="Li M."/>
        </authorList>
    </citation>
    <scope>NUCLEOTIDE SEQUENCE [LARGE SCALE GENOMIC DNA]</scope>
    <source>
        <strain evidence="10 11">31A1R</strain>
    </source>
</reference>
<dbReference type="PANTHER" id="PTHR21039:SF0">
    <property type="entry name" value="HISTIDINOL-PHOSPHATASE"/>
    <property type="match status" value="1"/>
</dbReference>
<dbReference type="EC" id="3.1.3.15" evidence="3 8"/>
<comment type="similarity">
    <text evidence="2 8">Belongs to the PHP hydrolase family. HisK subfamily.</text>
</comment>
<evidence type="ECO:0000256" key="6">
    <source>
        <dbReference type="ARBA" id="ARBA00023102"/>
    </source>
</evidence>
<dbReference type="EMBL" id="JAXOFX010000007">
    <property type="protein sequence ID" value="MDZ5472531.1"/>
    <property type="molecule type" value="Genomic_DNA"/>
</dbReference>
<name>A0ABU5IZI3_9BACI</name>
<dbReference type="Pfam" id="PF02811">
    <property type="entry name" value="PHP"/>
    <property type="match status" value="1"/>
</dbReference>
<evidence type="ECO:0000256" key="8">
    <source>
        <dbReference type="RuleBase" id="RU366003"/>
    </source>
</evidence>
<comment type="catalytic activity">
    <reaction evidence="7 8">
        <text>L-histidinol phosphate + H2O = L-histidinol + phosphate</text>
        <dbReference type="Rhea" id="RHEA:14465"/>
        <dbReference type="ChEBI" id="CHEBI:15377"/>
        <dbReference type="ChEBI" id="CHEBI:43474"/>
        <dbReference type="ChEBI" id="CHEBI:57699"/>
        <dbReference type="ChEBI" id="CHEBI:57980"/>
        <dbReference type="EC" id="3.1.3.15"/>
    </reaction>
</comment>
<keyword evidence="5 8" id="KW-0378">Hydrolase</keyword>
<dbReference type="NCBIfam" id="NF005996">
    <property type="entry name" value="PRK08123.1"/>
    <property type="match status" value="1"/>
</dbReference>
<dbReference type="InterPro" id="IPR010140">
    <property type="entry name" value="Histidinol_P_phosphatase_HisJ"/>
</dbReference>
<dbReference type="RefSeq" id="WP_322446831.1">
    <property type="nucleotide sequence ID" value="NZ_JAXOFX010000007.1"/>
</dbReference>
<dbReference type="InterPro" id="IPR004013">
    <property type="entry name" value="PHP_dom"/>
</dbReference>
<evidence type="ECO:0000256" key="5">
    <source>
        <dbReference type="ARBA" id="ARBA00022801"/>
    </source>
</evidence>
<keyword evidence="6 8" id="KW-0368">Histidine biosynthesis</keyword>
<keyword evidence="4 8" id="KW-0028">Amino-acid biosynthesis</keyword>
<evidence type="ECO:0000256" key="7">
    <source>
        <dbReference type="ARBA" id="ARBA00049158"/>
    </source>
</evidence>
<evidence type="ECO:0000313" key="11">
    <source>
        <dbReference type="Proteomes" id="UP001290455"/>
    </source>
</evidence>
<proteinExistence type="inferred from homology"/>
<evidence type="ECO:0000313" key="10">
    <source>
        <dbReference type="EMBL" id="MDZ5472531.1"/>
    </source>
</evidence>
<dbReference type="GO" id="GO:0004401">
    <property type="term" value="F:histidinol-phosphatase activity"/>
    <property type="evidence" value="ECO:0007669"/>
    <property type="project" value="UniProtKB-EC"/>
</dbReference>
<evidence type="ECO:0000256" key="1">
    <source>
        <dbReference type="ARBA" id="ARBA00004970"/>
    </source>
</evidence>
<keyword evidence="11" id="KW-1185">Reference proteome</keyword>
<dbReference type="Gene3D" id="3.20.20.140">
    <property type="entry name" value="Metal-dependent hydrolases"/>
    <property type="match status" value="1"/>
</dbReference>
<protein>
    <recommendedName>
        <fullName evidence="3 8">Histidinol-phosphatase</fullName>
        <shortName evidence="8">HolPase</shortName>
        <ecNumber evidence="3 8">3.1.3.15</ecNumber>
    </recommendedName>
</protein>
<comment type="caution">
    <text evidence="10">The sequence shown here is derived from an EMBL/GenBank/DDBJ whole genome shotgun (WGS) entry which is preliminary data.</text>
</comment>
<dbReference type="CDD" id="cd12110">
    <property type="entry name" value="PHP_HisPPase_Hisj_like"/>
    <property type="match status" value="1"/>
</dbReference>
<feature type="domain" description="PHP" evidence="9">
    <location>
        <begin position="6"/>
        <end position="213"/>
    </location>
</feature>
<dbReference type="PANTHER" id="PTHR21039">
    <property type="entry name" value="HISTIDINOL PHOSPHATASE-RELATED"/>
    <property type="match status" value="1"/>
</dbReference>
<gene>
    <name evidence="10" type="primary">hisJ</name>
    <name evidence="10" type="ORF">SM124_12295</name>
</gene>
<evidence type="ECO:0000259" key="9">
    <source>
        <dbReference type="Pfam" id="PF02811"/>
    </source>
</evidence>
<evidence type="ECO:0000256" key="4">
    <source>
        <dbReference type="ARBA" id="ARBA00022605"/>
    </source>
</evidence>
<dbReference type="NCBIfam" id="TIGR01856">
    <property type="entry name" value="hisJ_fam"/>
    <property type="match status" value="1"/>
</dbReference>
<accession>A0ABU5IZI3</accession>
<comment type="pathway">
    <text evidence="1 8">Amino-acid biosynthesis; L-histidine biosynthesis; L-histidine from 5-phospho-alpha-D-ribose 1-diphosphate: step 8/9.</text>
</comment>
<evidence type="ECO:0000256" key="3">
    <source>
        <dbReference type="ARBA" id="ARBA00013085"/>
    </source>
</evidence>
<sequence length="264" mass="30451">MLINGHIHTPFCPHGTKDELHQYVEKAITLGFDQITFTEHAPLPKGFIDTTPTRDSSMSLNELGLYFEEVNRVKKIYQKHISVLVGLEVDYIEGFEKEITSFLNQFGNKLDDSILSVHFLKRNGQYECLDYSPQLFEEMIHKYGSVEAIYGNYYRTLLMSIRSDLGVYKPKRIGHMTLIRKFHKKFPTIHKYEAEILEILTTIKNKGYELDYNGAGTAKPLCKEPYPPEWIALKAIELGIPLIYGSDAHQVKELMQGFDELIKI</sequence>
<dbReference type="InterPro" id="IPR016195">
    <property type="entry name" value="Pol/histidinol_Pase-like"/>
</dbReference>